<sequence>MVSKPTTDIRSNVLCYAMTLSGEAWGFETDFSGLITGLKEFALGYWLKLSNTVSNKVLQIGTDSGPHYTISSVDNGVLNGVYYKDTSATDPSNNFSFKIPINEWIGIAFNFQESNSVVTLNILITTKGKISITSDANSLATFKLPEGYFFLSNSVNGIISHAFIAESAVFEGSEYRELKTGVPGSQNWSKETTICTADCADDVCDFSNSCTSSYTLCGCLTSQCDSCSEPARDPSQYCLKCVSRHSFKNHHCCSDDLANCLDCSPLSGTICTLCEAGYFLYNNGLGTVSCISCADSCTYCSPNPQCFLCSSLIVQAGDTCRVDSIGYQIGFSKSNIEIDFANALTTDFTLSSITAYSDASPSTPLTTIGWTLNECKAGATQCSIKTDIKESQLPISLDLEFNQVSA</sequence>
<gene>
    <name evidence="1" type="ORF">BSTOLATCC_MIC38790</name>
</gene>
<dbReference type="EMBL" id="CAJZBQ010000038">
    <property type="protein sequence ID" value="CAG9325538.1"/>
    <property type="molecule type" value="Genomic_DNA"/>
</dbReference>
<dbReference type="Proteomes" id="UP001162131">
    <property type="component" value="Unassembled WGS sequence"/>
</dbReference>
<reference evidence="1" key="1">
    <citation type="submission" date="2021-09" db="EMBL/GenBank/DDBJ databases">
        <authorList>
            <consortium name="AG Swart"/>
            <person name="Singh M."/>
            <person name="Singh A."/>
            <person name="Seah K."/>
            <person name="Emmerich C."/>
        </authorList>
    </citation>
    <scope>NUCLEOTIDE SEQUENCE</scope>
    <source>
        <strain evidence="1">ATCC30299</strain>
    </source>
</reference>
<name>A0AAU9JF44_9CILI</name>
<evidence type="ECO:0000313" key="2">
    <source>
        <dbReference type="Proteomes" id="UP001162131"/>
    </source>
</evidence>
<evidence type="ECO:0000313" key="1">
    <source>
        <dbReference type="EMBL" id="CAG9325538.1"/>
    </source>
</evidence>
<accession>A0AAU9JF44</accession>
<protein>
    <submittedName>
        <fullName evidence="1">Uncharacterized protein</fullName>
    </submittedName>
</protein>
<comment type="caution">
    <text evidence="1">The sequence shown here is derived from an EMBL/GenBank/DDBJ whole genome shotgun (WGS) entry which is preliminary data.</text>
</comment>
<dbReference type="AlphaFoldDB" id="A0AAU9JF44"/>
<proteinExistence type="predicted"/>
<organism evidence="1 2">
    <name type="scientific">Blepharisma stoltei</name>
    <dbReference type="NCBI Taxonomy" id="1481888"/>
    <lineage>
        <taxon>Eukaryota</taxon>
        <taxon>Sar</taxon>
        <taxon>Alveolata</taxon>
        <taxon>Ciliophora</taxon>
        <taxon>Postciliodesmatophora</taxon>
        <taxon>Heterotrichea</taxon>
        <taxon>Heterotrichida</taxon>
        <taxon>Blepharismidae</taxon>
        <taxon>Blepharisma</taxon>
    </lineage>
</organism>
<keyword evidence="2" id="KW-1185">Reference proteome</keyword>